<gene>
    <name evidence="2" type="ORF">EXIGLDRAFT_773580</name>
</gene>
<evidence type="ECO:0000313" key="2">
    <source>
        <dbReference type="EMBL" id="KZV87510.1"/>
    </source>
</evidence>
<organism evidence="2 3">
    <name type="scientific">Exidia glandulosa HHB12029</name>
    <dbReference type="NCBI Taxonomy" id="1314781"/>
    <lineage>
        <taxon>Eukaryota</taxon>
        <taxon>Fungi</taxon>
        <taxon>Dikarya</taxon>
        <taxon>Basidiomycota</taxon>
        <taxon>Agaricomycotina</taxon>
        <taxon>Agaricomycetes</taxon>
        <taxon>Auriculariales</taxon>
        <taxon>Exidiaceae</taxon>
        <taxon>Exidia</taxon>
    </lineage>
</organism>
<reference evidence="2 3" key="1">
    <citation type="journal article" date="2016" name="Mol. Biol. Evol.">
        <title>Comparative Genomics of Early-Diverging Mushroom-Forming Fungi Provides Insights into the Origins of Lignocellulose Decay Capabilities.</title>
        <authorList>
            <person name="Nagy L.G."/>
            <person name="Riley R."/>
            <person name="Tritt A."/>
            <person name="Adam C."/>
            <person name="Daum C."/>
            <person name="Floudas D."/>
            <person name="Sun H."/>
            <person name="Yadav J.S."/>
            <person name="Pangilinan J."/>
            <person name="Larsson K.H."/>
            <person name="Matsuura K."/>
            <person name="Barry K."/>
            <person name="Labutti K."/>
            <person name="Kuo R."/>
            <person name="Ohm R.A."/>
            <person name="Bhattacharya S.S."/>
            <person name="Shirouzu T."/>
            <person name="Yoshinaga Y."/>
            <person name="Martin F.M."/>
            <person name="Grigoriev I.V."/>
            <person name="Hibbett D.S."/>
        </authorList>
    </citation>
    <scope>NUCLEOTIDE SEQUENCE [LARGE SCALE GENOMIC DNA]</scope>
    <source>
        <strain evidence="2 3">HHB12029</strain>
    </source>
</reference>
<name>A0A165ER69_EXIGL</name>
<proteinExistence type="predicted"/>
<keyword evidence="3" id="KW-1185">Reference proteome</keyword>
<evidence type="ECO:0000256" key="1">
    <source>
        <dbReference type="SAM" id="SignalP"/>
    </source>
</evidence>
<keyword evidence="1" id="KW-0732">Signal</keyword>
<evidence type="ECO:0008006" key="4">
    <source>
        <dbReference type="Google" id="ProtNLM"/>
    </source>
</evidence>
<dbReference type="InParanoid" id="A0A165ER69"/>
<feature type="signal peptide" evidence="1">
    <location>
        <begin position="1"/>
        <end position="21"/>
    </location>
</feature>
<protein>
    <recommendedName>
        <fullName evidence="4">Fungal calcium binding protein domain-containing protein</fullName>
    </recommendedName>
</protein>
<evidence type="ECO:0000313" key="3">
    <source>
        <dbReference type="Proteomes" id="UP000077266"/>
    </source>
</evidence>
<dbReference type="AlphaFoldDB" id="A0A165ER69"/>
<dbReference type="EMBL" id="KV426123">
    <property type="protein sequence ID" value="KZV87510.1"/>
    <property type="molecule type" value="Genomic_DNA"/>
</dbReference>
<accession>A0A165ER69</accession>
<dbReference type="Proteomes" id="UP000077266">
    <property type="component" value="Unassembled WGS sequence"/>
</dbReference>
<sequence>MRFSIASVSAVVLAAVSLAAAAPSCNLPQFISCVIYVQNQYAGSQVAHCVEDANNQQHFSLNDPATKRCLDEVAGICEIKGVPGQCNGCLCAAGFVFPGLKC</sequence>
<feature type="chain" id="PRO_5007857330" description="Fungal calcium binding protein domain-containing protein" evidence="1">
    <location>
        <begin position="22"/>
        <end position="102"/>
    </location>
</feature>